<dbReference type="Proteomes" id="UP000326837">
    <property type="component" value="Chromosome"/>
</dbReference>
<organism evidence="3 4">
    <name type="scientific">Lacipirellula parvula</name>
    <dbReference type="NCBI Taxonomy" id="2650471"/>
    <lineage>
        <taxon>Bacteria</taxon>
        <taxon>Pseudomonadati</taxon>
        <taxon>Planctomycetota</taxon>
        <taxon>Planctomycetia</taxon>
        <taxon>Pirellulales</taxon>
        <taxon>Lacipirellulaceae</taxon>
        <taxon>Lacipirellula</taxon>
    </lineage>
</organism>
<gene>
    <name evidence="3" type="ORF">PLANPX_0814</name>
</gene>
<dbReference type="RefSeq" id="WP_152097384.1">
    <property type="nucleotide sequence ID" value="NZ_AP021861.1"/>
</dbReference>
<keyword evidence="3" id="KW-0282">Flagellum</keyword>
<reference evidence="4" key="1">
    <citation type="submission" date="2019-10" db="EMBL/GenBank/DDBJ databases">
        <title>Lacipirellula parvula gen. nov., sp. nov., representing a lineage of planctomycetes widespread in freshwater anoxic habitats, and description of the family Lacipirellulaceae.</title>
        <authorList>
            <person name="Dedysh S.N."/>
            <person name="Kulichevskaya I.S."/>
            <person name="Beletsky A.V."/>
            <person name="Rakitin A.L."/>
            <person name="Mardanov A.V."/>
            <person name="Ivanova A.A."/>
            <person name="Saltykova V.X."/>
            <person name="Rijpstra W.I.C."/>
            <person name="Sinninghe Damste J.S."/>
            <person name="Ravin N.V."/>
        </authorList>
    </citation>
    <scope>NUCLEOTIDE SEQUENCE [LARGE SCALE GENOMIC DNA]</scope>
    <source>
        <strain evidence="4">PX69</strain>
    </source>
</reference>
<keyword evidence="3" id="KW-0675">Receptor</keyword>
<dbReference type="GO" id="GO:0000160">
    <property type="term" value="P:phosphorelay signal transduction system"/>
    <property type="evidence" value="ECO:0007669"/>
    <property type="project" value="InterPro"/>
</dbReference>
<keyword evidence="3" id="KW-0969">Cilium</keyword>
<dbReference type="AlphaFoldDB" id="A0A5K7X5W0"/>
<keyword evidence="4" id="KW-1185">Reference proteome</keyword>
<keyword evidence="1" id="KW-0597">Phosphoprotein</keyword>
<proteinExistence type="predicted"/>
<dbReference type="SUPFAM" id="SSF52172">
    <property type="entry name" value="CheY-like"/>
    <property type="match status" value="1"/>
</dbReference>
<protein>
    <submittedName>
        <fullName evidence="3">Chemotaxis regulator-transmits chemoreceptor signals to flagellar motor components CheY</fullName>
    </submittedName>
</protein>
<dbReference type="SMART" id="SM00448">
    <property type="entry name" value="REC"/>
    <property type="match status" value="1"/>
</dbReference>
<dbReference type="PANTHER" id="PTHR43228:SF1">
    <property type="entry name" value="TWO-COMPONENT RESPONSE REGULATOR ARR22"/>
    <property type="match status" value="1"/>
</dbReference>
<dbReference type="InterPro" id="IPR001789">
    <property type="entry name" value="Sig_transdc_resp-reg_receiver"/>
</dbReference>
<feature type="domain" description="Response regulatory" evidence="2">
    <location>
        <begin position="4"/>
        <end position="119"/>
    </location>
</feature>
<evidence type="ECO:0000313" key="4">
    <source>
        <dbReference type="Proteomes" id="UP000326837"/>
    </source>
</evidence>
<name>A0A5K7X5W0_9BACT</name>
<accession>A0A5K7X5W0</accession>
<sequence>MSHTLLVTDDSMIVREMIKDLAIEAGWTVVGEAVNGQQAIEKYHELRPDAMTLDLVMPEYDGLHALRGVRALDPRAKILVVSAIDQTDVLQEALKLGAADFIVKPFAKDRAQRALATLFGEKPILIHETAVSAGGAK</sequence>
<dbReference type="PROSITE" id="PS50110">
    <property type="entry name" value="RESPONSE_REGULATORY"/>
    <property type="match status" value="1"/>
</dbReference>
<dbReference type="PANTHER" id="PTHR43228">
    <property type="entry name" value="TWO-COMPONENT RESPONSE REGULATOR"/>
    <property type="match status" value="1"/>
</dbReference>
<evidence type="ECO:0000256" key="1">
    <source>
        <dbReference type="PROSITE-ProRule" id="PRU00169"/>
    </source>
</evidence>
<dbReference type="InterPro" id="IPR011006">
    <property type="entry name" value="CheY-like_superfamily"/>
</dbReference>
<evidence type="ECO:0000259" key="2">
    <source>
        <dbReference type="PROSITE" id="PS50110"/>
    </source>
</evidence>
<dbReference type="EMBL" id="AP021861">
    <property type="protein sequence ID" value="BBO31202.1"/>
    <property type="molecule type" value="Genomic_DNA"/>
</dbReference>
<feature type="modified residue" description="4-aspartylphosphate" evidence="1">
    <location>
        <position position="54"/>
    </location>
</feature>
<evidence type="ECO:0000313" key="3">
    <source>
        <dbReference type="EMBL" id="BBO31202.1"/>
    </source>
</evidence>
<dbReference type="Gene3D" id="3.40.50.2300">
    <property type="match status" value="1"/>
</dbReference>
<dbReference type="KEGG" id="lpav:PLANPX_0814"/>
<dbReference type="InterPro" id="IPR052048">
    <property type="entry name" value="ST_Response_Regulator"/>
</dbReference>
<keyword evidence="3" id="KW-0966">Cell projection</keyword>
<dbReference type="Pfam" id="PF00072">
    <property type="entry name" value="Response_reg"/>
    <property type="match status" value="1"/>
</dbReference>